<accession>A0A3Q8U058</accession>
<dbReference type="InterPro" id="IPR008894">
    <property type="entry name" value="QdtA_cupin_dom"/>
</dbReference>
<evidence type="ECO:0000313" key="2">
    <source>
        <dbReference type="EMBL" id="AZL67600.1"/>
    </source>
</evidence>
<gene>
    <name evidence="2" type="ORF">EJA05_07500</name>
</gene>
<dbReference type="SUPFAM" id="SSF51182">
    <property type="entry name" value="RmlC-like cupins"/>
    <property type="match status" value="1"/>
</dbReference>
<dbReference type="InterPro" id="IPR011051">
    <property type="entry name" value="RmlC_Cupin_sf"/>
</dbReference>
<dbReference type="KEGG" id="pory:EJA05_07500"/>
<reference evidence="2 3" key="1">
    <citation type="submission" date="2018-12" db="EMBL/GenBank/DDBJ databases">
        <authorList>
            <person name="Li S."/>
            <person name="Yang R."/>
            <person name="Chen G."/>
            <person name="Zou L."/>
            <person name="Zhang C."/>
            <person name="Chen Y."/>
            <person name="Liu Z."/>
            <person name="Li Y."/>
            <person name="Yan Y."/>
            <person name="Huang M."/>
            <person name="Chen T."/>
        </authorList>
    </citation>
    <scope>NUCLEOTIDE SEQUENCE [LARGE SCALE GENOMIC DNA]</scope>
    <source>
        <strain evidence="2 3">1257</strain>
    </source>
</reference>
<feature type="domain" description="Sugar 3,4-ketoisomerase QdtA cupin" evidence="1">
    <location>
        <begin position="5"/>
        <end position="133"/>
    </location>
</feature>
<evidence type="ECO:0000313" key="3">
    <source>
        <dbReference type="Proteomes" id="UP000268230"/>
    </source>
</evidence>
<dbReference type="Proteomes" id="UP000268230">
    <property type="component" value="Chromosome"/>
</dbReference>
<dbReference type="Gene3D" id="2.60.120.10">
    <property type="entry name" value="Jelly Rolls"/>
    <property type="match status" value="1"/>
</dbReference>
<name>A0A3Q8U058_9PSED</name>
<dbReference type="EMBL" id="CP034338">
    <property type="protein sequence ID" value="AZL67600.1"/>
    <property type="molecule type" value="Genomic_DNA"/>
</dbReference>
<sequence length="139" mass="16146">MDLIRWIDFQSLGDKRGSLVAVEIGQEKCIPFEIKRVYYIFDTATNASRGYHAHHNLSQVIICLKGKCRMALDNGLVREEVWLDNPTKGLLVENLVWREMHDFSDDCVLLVLASEHYDESDYIRVFNDFLKEVDHAKNS</sequence>
<dbReference type="OrthoDB" id="9800846at2"/>
<dbReference type="InterPro" id="IPR014710">
    <property type="entry name" value="RmlC-like_jellyroll"/>
</dbReference>
<protein>
    <submittedName>
        <fullName evidence="2">WxcM-like domain-containing protein</fullName>
    </submittedName>
</protein>
<dbReference type="AlphaFoldDB" id="A0A3Q8U058"/>
<dbReference type="CDD" id="cd20292">
    <property type="entry name" value="cupin_QdtA-like"/>
    <property type="match status" value="1"/>
</dbReference>
<organism evidence="2 3">
    <name type="scientific">Pseudomonas entomophila</name>
    <dbReference type="NCBI Taxonomy" id="312306"/>
    <lineage>
        <taxon>Bacteria</taxon>
        <taxon>Pseudomonadati</taxon>
        <taxon>Pseudomonadota</taxon>
        <taxon>Gammaproteobacteria</taxon>
        <taxon>Pseudomonadales</taxon>
        <taxon>Pseudomonadaceae</taxon>
        <taxon>Pseudomonas</taxon>
    </lineage>
</organism>
<dbReference type="Pfam" id="PF05523">
    <property type="entry name" value="FdtA"/>
    <property type="match status" value="1"/>
</dbReference>
<evidence type="ECO:0000259" key="1">
    <source>
        <dbReference type="Pfam" id="PF05523"/>
    </source>
</evidence>
<proteinExistence type="predicted"/>